<evidence type="ECO:0000313" key="3">
    <source>
        <dbReference type="Proteomes" id="UP000053201"/>
    </source>
</evidence>
<dbReference type="AlphaFoldDB" id="A0A0L0HKS8"/>
<dbReference type="VEuPathDB" id="FungiDB:SPPG_03429"/>
<sequence length="644" mass="73972">MLSSPNPLDRPWRQEMYKQRSALQSKHPRLKLPINKEPKLPPIVISAAHVKYPPARHQKRPEWKGLTDLSGRRRVYVSRLCEKVTDGTQSVSRDQSMFDEQMGGTIREKRSPNPSDSNIAKKKQPISAKGRGKQRTSQKAHAKSVKGCQVVQRNTHNAGTKCGKKRKRKESREARKKRKKPKLDNKTDDTHSILQDMPPPCIKKPLIPHSDHEYRDVNTNTPPRNQPNKPTNNTQHTPDILSNAERFSDFDPFWIPDWMPPPHNEPELYTDDDVSEEDVLAMLHDPHDDQCHNETMRDDEKSEIVRNAVLNKRRYSRLDCVLAIDMTNPAVKTAEDVYKAISVTHDGCEPNREYSPEEIKMECCAESNMGVKLESRAVCGEMLDAKLVGLDGTMPDSDATVHSGVDKTWFDARQCADEFISNRDIPPKSVLIYILHVMVESMMRFRLIRRTRWNVSHIVASAARDGYGFSVDKLVQELQVVDQQDTWEKMTEYNNEKDRLWAEGYTAESREVDLVDWYDDRNDGDGPLKSQKLEDALNDMDEQWRRVCGKIIKDEKGKPPRPAEIASRSFYGSYGTKDQKRSSRSPEECARPVDSHTVKTDPSHYPMRIHKDGDGRYDSVQNVPSNSPQPTYYTKTVVFFPKRS</sequence>
<feature type="compositionally biased region" description="Polar residues" evidence="1">
    <location>
        <begin position="217"/>
        <end position="237"/>
    </location>
</feature>
<feature type="compositionally biased region" description="Polar residues" evidence="1">
    <location>
        <begin position="619"/>
        <end position="632"/>
    </location>
</feature>
<feature type="compositionally biased region" description="Basic and acidic residues" evidence="1">
    <location>
        <begin position="577"/>
        <end position="602"/>
    </location>
</feature>
<feature type="compositionally biased region" description="Basic and acidic residues" evidence="1">
    <location>
        <begin position="182"/>
        <end position="191"/>
    </location>
</feature>
<keyword evidence="3" id="KW-1185">Reference proteome</keyword>
<dbReference type="EMBL" id="KQ257454">
    <property type="protein sequence ID" value="KND01633.1"/>
    <property type="molecule type" value="Genomic_DNA"/>
</dbReference>
<feature type="compositionally biased region" description="Polar residues" evidence="1">
    <location>
        <begin position="86"/>
        <end position="95"/>
    </location>
</feature>
<feature type="compositionally biased region" description="Basic residues" evidence="1">
    <location>
        <begin position="162"/>
        <end position="181"/>
    </location>
</feature>
<proteinExistence type="predicted"/>
<accession>A0A0L0HKS8</accession>
<evidence type="ECO:0000313" key="2">
    <source>
        <dbReference type="EMBL" id="KND01633.1"/>
    </source>
</evidence>
<dbReference type="Proteomes" id="UP000053201">
    <property type="component" value="Unassembled WGS sequence"/>
</dbReference>
<dbReference type="InParanoid" id="A0A0L0HKS8"/>
<organism evidence="2 3">
    <name type="scientific">Spizellomyces punctatus (strain DAOM BR117)</name>
    <dbReference type="NCBI Taxonomy" id="645134"/>
    <lineage>
        <taxon>Eukaryota</taxon>
        <taxon>Fungi</taxon>
        <taxon>Fungi incertae sedis</taxon>
        <taxon>Chytridiomycota</taxon>
        <taxon>Chytridiomycota incertae sedis</taxon>
        <taxon>Chytridiomycetes</taxon>
        <taxon>Spizellomycetales</taxon>
        <taxon>Spizellomycetaceae</taxon>
        <taxon>Spizellomyces</taxon>
    </lineage>
</organism>
<feature type="region of interest" description="Disordered" evidence="1">
    <location>
        <begin position="554"/>
        <end position="632"/>
    </location>
</feature>
<feature type="compositionally biased region" description="Basic residues" evidence="1">
    <location>
        <begin position="120"/>
        <end position="144"/>
    </location>
</feature>
<gene>
    <name evidence="2" type="ORF">SPPG_03429</name>
</gene>
<name>A0A0L0HKS8_SPIPD</name>
<dbReference type="GeneID" id="27686946"/>
<feature type="region of interest" description="Disordered" evidence="1">
    <location>
        <begin position="85"/>
        <end position="239"/>
    </location>
</feature>
<dbReference type="RefSeq" id="XP_016609672.1">
    <property type="nucleotide sequence ID" value="XM_016751695.1"/>
</dbReference>
<protein>
    <submittedName>
        <fullName evidence="2">Uncharacterized protein</fullName>
    </submittedName>
</protein>
<evidence type="ECO:0000256" key="1">
    <source>
        <dbReference type="SAM" id="MobiDB-lite"/>
    </source>
</evidence>
<reference evidence="2 3" key="1">
    <citation type="submission" date="2009-08" db="EMBL/GenBank/DDBJ databases">
        <title>The Genome Sequence of Spizellomyces punctatus strain DAOM BR117.</title>
        <authorList>
            <consortium name="The Broad Institute Genome Sequencing Platform"/>
            <person name="Russ C."/>
            <person name="Cuomo C."/>
            <person name="Shea T."/>
            <person name="Young S.K."/>
            <person name="Zeng Q."/>
            <person name="Koehrsen M."/>
            <person name="Haas B."/>
            <person name="Borodovsky M."/>
            <person name="Guigo R."/>
            <person name="Alvarado L."/>
            <person name="Berlin A."/>
            <person name="Bochicchio J."/>
            <person name="Borenstein D."/>
            <person name="Chapman S."/>
            <person name="Chen Z."/>
            <person name="Engels R."/>
            <person name="Freedman E."/>
            <person name="Gellesch M."/>
            <person name="Goldberg J."/>
            <person name="Griggs A."/>
            <person name="Gujja S."/>
            <person name="Heiman D."/>
            <person name="Hepburn T."/>
            <person name="Howarth C."/>
            <person name="Jen D."/>
            <person name="Larson L."/>
            <person name="Lewis B."/>
            <person name="Mehta T."/>
            <person name="Park D."/>
            <person name="Pearson M."/>
            <person name="Roberts A."/>
            <person name="Saif S."/>
            <person name="Shenoy N."/>
            <person name="Sisk P."/>
            <person name="Stolte C."/>
            <person name="Sykes S."/>
            <person name="Thomson T."/>
            <person name="Walk T."/>
            <person name="White J."/>
            <person name="Yandava C."/>
            <person name="Burger G."/>
            <person name="Gray M.W."/>
            <person name="Holland P.W.H."/>
            <person name="King N."/>
            <person name="Lang F.B.F."/>
            <person name="Roger A.J."/>
            <person name="Ruiz-Trillo I."/>
            <person name="Lander E."/>
            <person name="Nusbaum C."/>
        </authorList>
    </citation>
    <scope>NUCLEOTIDE SEQUENCE [LARGE SCALE GENOMIC DNA]</scope>
    <source>
        <strain evidence="2 3">DAOM BR117</strain>
    </source>
</reference>